<accession>A0ABZ1WI04</accession>
<gene>
    <name evidence="2" type="ORF">OG469_36540</name>
</gene>
<dbReference type="RefSeq" id="WP_329493379.1">
    <property type="nucleotide sequence ID" value="NZ_CP108460.1"/>
</dbReference>
<evidence type="ECO:0000313" key="3">
    <source>
        <dbReference type="Proteomes" id="UP001432014"/>
    </source>
</evidence>
<sequence>MALVAHAAATSCRQGGTLRFTVTGHGPGRVDVEDAVDGRLVHRAEVSAGPWELAVPPHWRSSLYRAVFTPGDGELSEVWFVVRPAEPGVRSRILLSVPFATWQAYNRAGVPDEGLYWTEDPARAARVGFDRPGGGPPPERWEAGLMTWLRAHGPEVEYCSNLDLHLDPQALPPYQLLVVNGHDEYWTWEMRDRVEAFVAAGGNLAVFGANTAWWQMRLEDGGRTMVCYRDAVADPMAAVAPERATVEWSSHPVNRPENSLTGLSFRQGAGCWGPGMPQMYREAYTAAFAGHWVFEGTGLADGDTFARGGLGYETDAAELEFTDGVPAATGRDGTPASFTVLGTADLRHWDAYGQGGWAVMGVFDSGAGTVFNAGTVNWGAALDDPVVDRITRNVLTRLAAPARPDRWTAIGTAPGATALAGAGARLYAARADGTLGVRPAGPQNLPLRPLGPAPGIVALAAPREAVTGGPLSLYAADDTGRLLLRPARPEAAGWTPAGHCPAGTRALAVCDGLLYALDGRGALWSAPQGLPADAVAREWTCLAPPTGLVALTAVNGRLYAVTADDVLLHRRPGTAEGWQELGPAGGSVLLAGQAGRLVGLDADGVLRTRGVLPAGGAGPAPAAGAARPAVVAGAALDGTRA</sequence>
<reference evidence="2 3" key="1">
    <citation type="submission" date="2022-10" db="EMBL/GenBank/DDBJ databases">
        <title>The complete genomes of actinobacterial strains from the NBC collection.</title>
        <authorList>
            <person name="Joergensen T.S."/>
            <person name="Alvarez Arevalo M."/>
            <person name="Sterndorff E.B."/>
            <person name="Faurdal D."/>
            <person name="Vuksanovic O."/>
            <person name="Mourched A.-S."/>
            <person name="Charusanti P."/>
            <person name="Shaw S."/>
            <person name="Blin K."/>
            <person name="Weber T."/>
        </authorList>
    </citation>
    <scope>NUCLEOTIDE SEQUENCE [LARGE SCALE GENOMIC DNA]</scope>
    <source>
        <strain evidence="2 3">NBC_01247</strain>
    </source>
</reference>
<keyword evidence="3" id="KW-1185">Reference proteome</keyword>
<dbReference type="EMBL" id="CP108482">
    <property type="protein sequence ID" value="WUS60517.1"/>
    <property type="molecule type" value="Genomic_DNA"/>
</dbReference>
<proteinExistence type="predicted"/>
<dbReference type="InterPro" id="IPR046540">
    <property type="entry name" value="DMFA2_C"/>
</dbReference>
<organism evidence="2 3">
    <name type="scientific">Kitasatospora herbaricolor</name>
    <dbReference type="NCBI Taxonomy" id="68217"/>
    <lineage>
        <taxon>Bacteria</taxon>
        <taxon>Bacillati</taxon>
        <taxon>Actinomycetota</taxon>
        <taxon>Actinomycetes</taxon>
        <taxon>Kitasatosporales</taxon>
        <taxon>Streptomycetaceae</taxon>
        <taxon>Kitasatospora</taxon>
    </lineage>
</organism>
<name>A0ABZ1WI04_9ACTN</name>
<evidence type="ECO:0000259" key="1">
    <source>
        <dbReference type="Pfam" id="PF20254"/>
    </source>
</evidence>
<evidence type="ECO:0000313" key="2">
    <source>
        <dbReference type="EMBL" id="WUS60517.1"/>
    </source>
</evidence>
<dbReference type="Pfam" id="PF20254">
    <property type="entry name" value="DMFA2_C"/>
    <property type="match status" value="1"/>
</dbReference>
<protein>
    <recommendedName>
        <fullName evidence="1">N,N-dimethylformamidase beta subunit-like C-terminal domain-containing protein</fullName>
    </recommendedName>
</protein>
<dbReference type="InterPro" id="IPR029062">
    <property type="entry name" value="Class_I_gatase-like"/>
</dbReference>
<dbReference type="Proteomes" id="UP001432014">
    <property type="component" value="Chromosome"/>
</dbReference>
<dbReference type="SUPFAM" id="SSF52317">
    <property type="entry name" value="Class I glutamine amidotransferase-like"/>
    <property type="match status" value="1"/>
</dbReference>
<feature type="domain" description="N,N-dimethylformamidase beta subunit-like C-terminal" evidence="1">
    <location>
        <begin position="51"/>
        <end position="383"/>
    </location>
</feature>